<feature type="transmembrane region" description="Helical" evidence="6">
    <location>
        <begin position="208"/>
        <end position="226"/>
    </location>
</feature>
<protein>
    <submittedName>
        <fullName evidence="8">MFS transporter</fullName>
    </submittedName>
</protein>
<evidence type="ECO:0000259" key="7">
    <source>
        <dbReference type="PROSITE" id="PS50850"/>
    </source>
</evidence>
<dbReference type="GO" id="GO:0022857">
    <property type="term" value="F:transmembrane transporter activity"/>
    <property type="evidence" value="ECO:0007669"/>
    <property type="project" value="InterPro"/>
</dbReference>
<feature type="domain" description="Major facilitator superfamily (MFS) profile" evidence="7">
    <location>
        <begin position="12"/>
        <end position="452"/>
    </location>
</feature>
<keyword evidence="2" id="KW-0813">Transport</keyword>
<dbReference type="SUPFAM" id="SSF103473">
    <property type="entry name" value="MFS general substrate transporter"/>
    <property type="match status" value="1"/>
</dbReference>
<sequence>MKPHKQEGFIRFMVPLVLGNMLNPLNSTMLATALVTICQAFGKEISAGALLIIPLYFTSAIGQPLMGRLADIYSARRVSSAGYALVLISAGIGITATHFNWLIVSRVLLGLGTSAAYPSSLKLIRERFEAQQQDTPGIALGIVAVAGQVSMVMGPFIGGMLTQYFSWQGIFYVNIPLAGGALLLSAWQGKNKTATSTHQSTSIAAADFVGIALFSGALAALLSLLLSTHYWWLKSIALLVLSIAFIRRELQHPTPFIDIRLFGSNLPMSITFIRQTGITFVMYIVLYAMPQWVEQTRHITPARLGLLMLPQSAAAICMSLLFARSKKVYKLLAIGSGMLALSTAGLLLLQAQSTLTAVVVVSTITGLTLGLLAIANQGALYQETPAGKTGISFGLYRTVGYLGAILSGVALKVQYKGGATDTGFHHLAGYALFSCVLVLLLLIPLYRRPKHAL</sequence>
<dbReference type="Gene3D" id="1.20.1250.20">
    <property type="entry name" value="MFS general substrate transporter like domains"/>
    <property type="match status" value="1"/>
</dbReference>
<dbReference type="AlphaFoldDB" id="A0A917J0C7"/>
<keyword evidence="4 6" id="KW-1133">Transmembrane helix</keyword>
<feature type="transmembrane region" description="Helical" evidence="6">
    <location>
        <begin position="169"/>
        <end position="187"/>
    </location>
</feature>
<dbReference type="GO" id="GO:0005886">
    <property type="term" value="C:plasma membrane"/>
    <property type="evidence" value="ECO:0007669"/>
    <property type="project" value="TreeGrafter"/>
</dbReference>
<evidence type="ECO:0000256" key="6">
    <source>
        <dbReference type="SAM" id="Phobius"/>
    </source>
</evidence>
<feature type="transmembrane region" description="Helical" evidence="6">
    <location>
        <begin position="21"/>
        <end position="42"/>
    </location>
</feature>
<reference evidence="8" key="1">
    <citation type="journal article" date="2014" name="Int. J. Syst. Evol. Microbiol.">
        <title>Complete genome sequence of Corynebacterium casei LMG S-19264T (=DSM 44701T), isolated from a smear-ripened cheese.</title>
        <authorList>
            <consortium name="US DOE Joint Genome Institute (JGI-PGF)"/>
            <person name="Walter F."/>
            <person name="Albersmeier A."/>
            <person name="Kalinowski J."/>
            <person name="Ruckert C."/>
        </authorList>
    </citation>
    <scope>NUCLEOTIDE SEQUENCE</scope>
    <source>
        <strain evidence="8">CGMCC 1.15290</strain>
    </source>
</reference>
<dbReference type="InterPro" id="IPR036259">
    <property type="entry name" value="MFS_trans_sf"/>
</dbReference>
<keyword evidence="3 6" id="KW-0812">Transmembrane</keyword>
<dbReference type="Gene3D" id="1.20.1720.10">
    <property type="entry name" value="Multidrug resistance protein D"/>
    <property type="match status" value="1"/>
</dbReference>
<evidence type="ECO:0000256" key="3">
    <source>
        <dbReference type="ARBA" id="ARBA00022692"/>
    </source>
</evidence>
<comment type="caution">
    <text evidence="8">The sequence shown here is derived from an EMBL/GenBank/DDBJ whole genome shotgun (WGS) entry which is preliminary data.</text>
</comment>
<accession>A0A917J0C7</accession>
<dbReference type="GO" id="GO:0012505">
    <property type="term" value="C:endomembrane system"/>
    <property type="evidence" value="ECO:0007669"/>
    <property type="project" value="UniProtKB-SubCell"/>
</dbReference>
<feature type="transmembrane region" description="Helical" evidence="6">
    <location>
        <begin position="355"/>
        <end position="374"/>
    </location>
</feature>
<dbReference type="PANTHER" id="PTHR23501:SF191">
    <property type="entry name" value="VACUOLAR BASIC AMINO ACID TRANSPORTER 4"/>
    <property type="match status" value="1"/>
</dbReference>
<organism evidence="8 9">
    <name type="scientific">Filimonas zeae</name>
    <dbReference type="NCBI Taxonomy" id="1737353"/>
    <lineage>
        <taxon>Bacteria</taxon>
        <taxon>Pseudomonadati</taxon>
        <taxon>Bacteroidota</taxon>
        <taxon>Chitinophagia</taxon>
        <taxon>Chitinophagales</taxon>
        <taxon>Chitinophagaceae</taxon>
        <taxon>Filimonas</taxon>
    </lineage>
</organism>
<name>A0A917J0C7_9BACT</name>
<evidence type="ECO:0000313" key="9">
    <source>
        <dbReference type="Proteomes" id="UP000627292"/>
    </source>
</evidence>
<feature type="transmembrane region" description="Helical" evidence="6">
    <location>
        <begin position="136"/>
        <end position="157"/>
    </location>
</feature>
<gene>
    <name evidence="8" type="ORF">GCM10011379_35650</name>
</gene>
<feature type="transmembrane region" description="Helical" evidence="6">
    <location>
        <begin position="48"/>
        <end position="66"/>
    </location>
</feature>
<feature type="transmembrane region" description="Helical" evidence="6">
    <location>
        <begin position="329"/>
        <end position="349"/>
    </location>
</feature>
<feature type="transmembrane region" description="Helical" evidence="6">
    <location>
        <begin position="395"/>
        <end position="415"/>
    </location>
</feature>
<evidence type="ECO:0000256" key="2">
    <source>
        <dbReference type="ARBA" id="ARBA00022448"/>
    </source>
</evidence>
<evidence type="ECO:0000256" key="5">
    <source>
        <dbReference type="ARBA" id="ARBA00023136"/>
    </source>
</evidence>
<keyword evidence="5 6" id="KW-0472">Membrane</keyword>
<proteinExistence type="predicted"/>
<feature type="transmembrane region" description="Helical" evidence="6">
    <location>
        <begin position="271"/>
        <end position="290"/>
    </location>
</feature>
<dbReference type="Proteomes" id="UP000627292">
    <property type="component" value="Unassembled WGS sequence"/>
</dbReference>
<dbReference type="RefSeq" id="WP_188954721.1">
    <property type="nucleotide sequence ID" value="NZ_BMIB01000003.1"/>
</dbReference>
<dbReference type="PANTHER" id="PTHR23501">
    <property type="entry name" value="MAJOR FACILITATOR SUPERFAMILY"/>
    <property type="match status" value="1"/>
</dbReference>
<evidence type="ECO:0000256" key="1">
    <source>
        <dbReference type="ARBA" id="ARBA00004127"/>
    </source>
</evidence>
<evidence type="ECO:0000256" key="4">
    <source>
        <dbReference type="ARBA" id="ARBA00022989"/>
    </source>
</evidence>
<dbReference type="PROSITE" id="PS50850">
    <property type="entry name" value="MFS"/>
    <property type="match status" value="1"/>
</dbReference>
<feature type="transmembrane region" description="Helical" evidence="6">
    <location>
        <begin position="302"/>
        <end position="322"/>
    </location>
</feature>
<reference evidence="8" key="2">
    <citation type="submission" date="2020-09" db="EMBL/GenBank/DDBJ databases">
        <authorList>
            <person name="Sun Q."/>
            <person name="Zhou Y."/>
        </authorList>
    </citation>
    <scope>NUCLEOTIDE SEQUENCE</scope>
    <source>
        <strain evidence="8">CGMCC 1.15290</strain>
    </source>
</reference>
<dbReference type="EMBL" id="BMIB01000003">
    <property type="protein sequence ID" value="GGH73765.1"/>
    <property type="molecule type" value="Genomic_DNA"/>
</dbReference>
<feature type="transmembrane region" description="Helical" evidence="6">
    <location>
        <begin position="427"/>
        <end position="446"/>
    </location>
</feature>
<comment type="subcellular location">
    <subcellularLocation>
        <location evidence="1">Endomembrane system</location>
        <topology evidence="1">Multi-pass membrane protein</topology>
    </subcellularLocation>
</comment>
<keyword evidence="9" id="KW-1185">Reference proteome</keyword>
<dbReference type="InterPro" id="IPR020846">
    <property type="entry name" value="MFS_dom"/>
</dbReference>
<dbReference type="Pfam" id="PF07690">
    <property type="entry name" value="MFS_1"/>
    <property type="match status" value="1"/>
</dbReference>
<feature type="transmembrane region" description="Helical" evidence="6">
    <location>
        <begin position="78"/>
        <end position="97"/>
    </location>
</feature>
<evidence type="ECO:0000313" key="8">
    <source>
        <dbReference type="EMBL" id="GGH73765.1"/>
    </source>
</evidence>
<dbReference type="InterPro" id="IPR011701">
    <property type="entry name" value="MFS"/>
</dbReference>